<keyword evidence="8" id="KW-1185">Reference proteome</keyword>
<comment type="caution">
    <text evidence="7">The sequence shown here is derived from an EMBL/GenBank/DDBJ whole genome shotgun (WGS) entry which is preliminary data.</text>
</comment>
<dbReference type="InterPro" id="IPR005066">
    <property type="entry name" value="MoCF_OxRdtse_dimer"/>
</dbReference>
<evidence type="ECO:0000256" key="3">
    <source>
        <dbReference type="ARBA" id="ARBA00022723"/>
    </source>
</evidence>
<dbReference type="InterPro" id="IPR000572">
    <property type="entry name" value="OxRdtase_Mopterin-bd_dom"/>
</dbReference>
<evidence type="ECO:0000256" key="4">
    <source>
        <dbReference type="ARBA" id="ARBA00023002"/>
    </source>
</evidence>
<dbReference type="STRING" id="1414654.BFR47_14575"/>
<dbReference type="Gene3D" id="3.90.420.10">
    <property type="entry name" value="Oxidoreductase, molybdopterin-binding domain"/>
    <property type="match status" value="1"/>
</dbReference>
<evidence type="ECO:0000256" key="1">
    <source>
        <dbReference type="ARBA" id="ARBA00001924"/>
    </source>
</evidence>
<dbReference type="PRINTS" id="PR00407">
    <property type="entry name" value="EUMOPTERIN"/>
</dbReference>
<comment type="cofactor">
    <cofactor evidence="1">
        <name>Mo-molybdopterin</name>
        <dbReference type="ChEBI" id="CHEBI:71302"/>
    </cofactor>
</comment>
<feature type="domain" description="Moybdenum cofactor oxidoreductase dimerisation" evidence="6">
    <location>
        <begin position="327"/>
        <end position="444"/>
    </location>
</feature>
<dbReference type="SUPFAM" id="SSF81296">
    <property type="entry name" value="E set domains"/>
    <property type="match status" value="1"/>
</dbReference>
<keyword evidence="2" id="KW-0500">Molybdenum</keyword>
<dbReference type="Gene3D" id="2.60.40.650">
    <property type="match status" value="1"/>
</dbReference>
<dbReference type="Pfam" id="PF03404">
    <property type="entry name" value="Mo-co_dimer"/>
    <property type="match status" value="1"/>
</dbReference>
<dbReference type="GO" id="GO:0006790">
    <property type="term" value="P:sulfur compound metabolic process"/>
    <property type="evidence" value="ECO:0007669"/>
    <property type="project" value="TreeGrafter"/>
</dbReference>
<dbReference type="PANTHER" id="PTHR19372:SF7">
    <property type="entry name" value="SULFITE OXIDASE, MITOCHONDRIAL"/>
    <property type="match status" value="1"/>
</dbReference>
<dbReference type="AlphaFoldDB" id="A0A1J4QGU1"/>
<evidence type="ECO:0000259" key="5">
    <source>
        <dbReference type="Pfam" id="PF00174"/>
    </source>
</evidence>
<dbReference type="GO" id="GO:0020037">
    <property type="term" value="F:heme binding"/>
    <property type="evidence" value="ECO:0007669"/>
    <property type="project" value="TreeGrafter"/>
</dbReference>
<dbReference type="InterPro" id="IPR036374">
    <property type="entry name" value="OxRdtase_Mopterin-bd_sf"/>
</dbReference>
<evidence type="ECO:0000313" key="8">
    <source>
        <dbReference type="Proteomes" id="UP000243073"/>
    </source>
</evidence>
<gene>
    <name evidence="7" type="ORF">BFR47_14575</name>
</gene>
<evidence type="ECO:0000313" key="7">
    <source>
        <dbReference type="EMBL" id="OIN09592.1"/>
    </source>
</evidence>
<dbReference type="CDD" id="cd02110">
    <property type="entry name" value="SO_family_Moco_dimer"/>
    <property type="match status" value="1"/>
</dbReference>
<sequence length="446" mass="48819">MAHDSNNKNKKPSRGLHELYAEDPIKADELVWNRETDAGSRRGFLKRGGLLAMATAIGASIPFSKNMPAGLIPAAFAQSDEPFALPGKEGLTILNDRPINAETPPHLLDDEITPAKHMFVRNNGLVPDVKALDPATWTLEIAGESCETPTTFTIAELKSRFKHHSYQLTVECGGNGRSEYVPAASGNQWTTGAVASPKFTGVRLRDVLEACGIKKDAVYIGYYGGDLHPSGDPSKEAISRGVPMSKALEDETLIAWAMNDEDIPVLNGHPLRLVCGGWPASTSGKWLKKIVIRNKVHDGNKMAAPSYSVPKYPVAPGTQVPDEDMEIIESMPVKSLITFPKTGISHKLGEPLLVRGHAWAGDLEVKELHVSIDFGITWQKTELRAPANRLAWQHWQSELSFPEKGYYEVWAKAVDSEGKAQPMVVPGWNPKGYLNNACHRIAIQIV</sequence>
<keyword evidence="4" id="KW-0560">Oxidoreductase</keyword>
<dbReference type="EMBL" id="MDKE01000021">
    <property type="protein sequence ID" value="OIN09592.1"/>
    <property type="molecule type" value="Genomic_DNA"/>
</dbReference>
<feature type="domain" description="Oxidoreductase molybdopterin-binding" evidence="5">
    <location>
        <begin position="129"/>
        <end position="299"/>
    </location>
</feature>
<reference evidence="7 8" key="1">
    <citation type="submission" date="2016-07" db="EMBL/GenBank/DDBJ databases">
        <title>Draft Genome Sequence of Oceanisphaera psychrotolerans, isolated from coastal sediment samples.</title>
        <authorList>
            <person name="Zhuo S."/>
            <person name="Ruan Z."/>
        </authorList>
    </citation>
    <scope>NUCLEOTIDE SEQUENCE [LARGE SCALE GENOMIC DNA]</scope>
    <source>
        <strain evidence="7 8">LAM-WHM-ZC</strain>
    </source>
</reference>
<name>A0A1J4QGU1_9GAMM</name>
<dbReference type="GO" id="GO:0008482">
    <property type="term" value="F:sulfite oxidase activity"/>
    <property type="evidence" value="ECO:0007669"/>
    <property type="project" value="TreeGrafter"/>
</dbReference>
<dbReference type="GO" id="GO:0043546">
    <property type="term" value="F:molybdopterin cofactor binding"/>
    <property type="evidence" value="ECO:0007669"/>
    <property type="project" value="TreeGrafter"/>
</dbReference>
<dbReference type="InterPro" id="IPR014756">
    <property type="entry name" value="Ig_E-set"/>
</dbReference>
<dbReference type="InterPro" id="IPR006311">
    <property type="entry name" value="TAT_signal"/>
</dbReference>
<dbReference type="InterPro" id="IPR008335">
    <property type="entry name" value="Mopterin_OxRdtase_euk"/>
</dbReference>
<proteinExistence type="predicted"/>
<dbReference type="PROSITE" id="PS51318">
    <property type="entry name" value="TAT"/>
    <property type="match status" value="1"/>
</dbReference>
<dbReference type="PANTHER" id="PTHR19372">
    <property type="entry name" value="SULFITE REDUCTASE"/>
    <property type="match status" value="1"/>
</dbReference>
<dbReference type="OrthoDB" id="9795587at2"/>
<evidence type="ECO:0000259" key="6">
    <source>
        <dbReference type="Pfam" id="PF03404"/>
    </source>
</evidence>
<dbReference type="GO" id="GO:0030151">
    <property type="term" value="F:molybdenum ion binding"/>
    <property type="evidence" value="ECO:0007669"/>
    <property type="project" value="InterPro"/>
</dbReference>
<dbReference type="Proteomes" id="UP000243073">
    <property type="component" value="Unassembled WGS sequence"/>
</dbReference>
<accession>A0A1J4QGU1</accession>
<dbReference type="Pfam" id="PF00174">
    <property type="entry name" value="Oxidored_molyb"/>
    <property type="match status" value="1"/>
</dbReference>
<dbReference type="RefSeq" id="WP_071472697.1">
    <property type="nucleotide sequence ID" value="NZ_MDKE01000021.1"/>
</dbReference>
<keyword evidence="3" id="KW-0479">Metal-binding</keyword>
<dbReference type="SUPFAM" id="SSF56524">
    <property type="entry name" value="Oxidoreductase molybdopterin-binding domain"/>
    <property type="match status" value="1"/>
</dbReference>
<organism evidence="7 8">
    <name type="scientific">Oceanisphaera psychrotolerans</name>
    <dbReference type="NCBI Taxonomy" id="1414654"/>
    <lineage>
        <taxon>Bacteria</taxon>
        <taxon>Pseudomonadati</taxon>
        <taxon>Pseudomonadota</taxon>
        <taxon>Gammaproteobacteria</taxon>
        <taxon>Aeromonadales</taxon>
        <taxon>Aeromonadaceae</taxon>
        <taxon>Oceanisphaera</taxon>
    </lineage>
</organism>
<evidence type="ECO:0000256" key="2">
    <source>
        <dbReference type="ARBA" id="ARBA00022505"/>
    </source>
</evidence>
<protein>
    <submittedName>
        <fullName evidence="7">Molybdopterin containing oxidoreductase</fullName>
    </submittedName>
</protein>